<keyword evidence="4" id="KW-1185">Reference proteome</keyword>
<organism evidence="3 4">
    <name type="scientific">Elysia chlorotica</name>
    <name type="common">Eastern emerald elysia</name>
    <name type="synonym">Sea slug</name>
    <dbReference type="NCBI Taxonomy" id="188477"/>
    <lineage>
        <taxon>Eukaryota</taxon>
        <taxon>Metazoa</taxon>
        <taxon>Spiralia</taxon>
        <taxon>Lophotrochozoa</taxon>
        <taxon>Mollusca</taxon>
        <taxon>Gastropoda</taxon>
        <taxon>Heterobranchia</taxon>
        <taxon>Euthyneura</taxon>
        <taxon>Panpulmonata</taxon>
        <taxon>Sacoglossa</taxon>
        <taxon>Placobranchoidea</taxon>
        <taxon>Plakobranchidae</taxon>
        <taxon>Elysia</taxon>
    </lineage>
</organism>
<gene>
    <name evidence="3" type="ORF">EGW08_020715</name>
</gene>
<feature type="transmembrane region" description="Helical" evidence="2">
    <location>
        <begin position="117"/>
        <end position="136"/>
    </location>
</feature>
<proteinExistence type="predicted"/>
<feature type="region of interest" description="Disordered" evidence="1">
    <location>
        <begin position="166"/>
        <end position="201"/>
    </location>
</feature>
<feature type="compositionally biased region" description="Low complexity" evidence="1">
    <location>
        <begin position="174"/>
        <end position="188"/>
    </location>
</feature>
<keyword evidence="2" id="KW-1133">Transmembrane helix</keyword>
<evidence type="ECO:0000256" key="1">
    <source>
        <dbReference type="SAM" id="MobiDB-lite"/>
    </source>
</evidence>
<evidence type="ECO:0000313" key="3">
    <source>
        <dbReference type="EMBL" id="RUS71530.1"/>
    </source>
</evidence>
<accession>A0A3S0Z841</accession>
<dbReference type="EMBL" id="RQTK01001201">
    <property type="protein sequence ID" value="RUS71530.1"/>
    <property type="molecule type" value="Genomic_DNA"/>
</dbReference>
<name>A0A3S0Z841_ELYCH</name>
<feature type="compositionally biased region" description="Basic and acidic residues" evidence="1">
    <location>
        <begin position="191"/>
        <end position="201"/>
    </location>
</feature>
<evidence type="ECO:0000256" key="2">
    <source>
        <dbReference type="SAM" id="Phobius"/>
    </source>
</evidence>
<dbReference type="AlphaFoldDB" id="A0A3S0Z841"/>
<comment type="caution">
    <text evidence="3">The sequence shown here is derived from an EMBL/GenBank/DDBJ whole genome shotgun (WGS) entry which is preliminary data.</text>
</comment>
<sequence length="201" mass="21276">MDIKGAAYQGRQASGVDPPAGAAHREVSAANNSGDDGKFDLRQFVNSTSRWPLQADVQTPAPRYGVGGAASGGDGGGGGGGDATLFPDMLLPPREREPLELCDLPGQLARCVWSGRIFGAAVAAFQAFLLWLRWLALGRHAPRRGRALGVAAASRRREERLLALAGPAPPRPAPLLQLPRGQVQGPLPRRLRADGRLGRRL</sequence>
<evidence type="ECO:0000313" key="4">
    <source>
        <dbReference type="Proteomes" id="UP000271974"/>
    </source>
</evidence>
<keyword evidence="2" id="KW-0472">Membrane</keyword>
<feature type="region of interest" description="Disordered" evidence="1">
    <location>
        <begin position="56"/>
        <end position="84"/>
    </location>
</feature>
<protein>
    <submittedName>
        <fullName evidence="3">Uncharacterized protein</fullName>
    </submittedName>
</protein>
<feature type="compositionally biased region" description="Gly residues" evidence="1">
    <location>
        <begin position="65"/>
        <end position="82"/>
    </location>
</feature>
<feature type="region of interest" description="Disordered" evidence="1">
    <location>
        <begin position="1"/>
        <end position="35"/>
    </location>
</feature>
<keyword evidence="2" id="KW-0812">Transmembrane</keyword>
<reference evidence="3 4" key="1">
    <citation type="submission" date="2019-01" db="EMBL/GenBank/DDBJ databases">
        <title>A draft genome assembly of the solar-powered sea slug Elysia chlorotica.</title>
        <authorList>
            <person name="Cai H."/>
            <person name="Li Q."/>
            <person name="Fang X."/>
            <person name="Li J."/>
            <person name="Curtis N.E."/>
            <person name="Altenburger A."/>
            <person name="Shibata T."/>
            <person name="Feng M."/>
            <person name="Maeda T."/>
            <person name="Schwartz J.A."/>
            <person name="Shigenobu S."/>
            <person name="Lundholm N."/>
            <person name="Nishiyama T."/>
            <person name="Yang H."/>
            <person name="Hasebe M."/>
            <person name="Li S."/>
            <person name="Pierce S.K."/>
            <person name="Wang J."/>
        </authorList>
    </citation>
    <scope>NUCLEOTIDE SEQUENCE [LARGE SCALE GENOMIC DNA]</scope>
    <source>
        <strain evidence="3">EC2010</strain>
        <tissue evidence="3">Whole organism of an adult</tissue>
    </source>
</reference>
<dbReference type="Proteomes" id="UP000271974">
    <property type="component" value="Unassembled WGS sequence"/>
</dbReference>